<dbReference type="Pfam" id="PF14432">
    <property type="entry name" value="DYW_deaminase"/>
    <property type="match status" value="1"/>
</dbReference>
<accession>A0A200R528</accession>
<reference evidence="4 5" key="1">
    <citation type="journal article" date="2017" name="Mol. Plant">
        <title>The Genome of Medicinal Plant Macleaya cordata Provides New Insights into Benzylisoquinoline Alkaloids Metabolism.</title>
        <authorList>
            <person name="Liu X."/>
            <person name="Liu Y."/>
            <person name="Huang P."/>
            <person name="Ma Y."/>
            <person name="Qing Z."/>
            <person name="Tang Q."/>
            <person name="Cao H."/>
            <person name="Cheng P."/>
            <person name="Zheng Y."/>
            <person name="Yuan Z."/>
            <person name="Zhou Y."/>
            <person name="Liu J."/>
            <person name="Tang Z."/>
            <person name="Zhuo Y."/>
            <person name="Zhang Y."/>
            <person name="Yu L."/>
            <person name="Huang J."/>
            <person name="Yang P."/>
            <person name="Peng Q."/>
            <person name="Zhang J."/>
            <person name="Jiang W."/>
            <person name="Zhang Z."/>
            <person name="Lin K."/>
            <person name="Ro D.K."/>
            <person name="Chen X."/>
            <person name="Xiong X."/>
            <person name="Shang Y."/>
            <person name="Huang S."/>
            <person name="Zeng J."/>
        </authorList>
    </citation>
    <scope>NUCLEOTIDE SEQUENCE [LARGE SCALE GENOMIC DNA]</scope>
    <source>
        <strain evidence="5">cv. BLH2017</strain>
        <tissue evidence="4">Root</tissue>
    </source>
</reference>
<dbReference type="Pfam" id="PF20431">
    <property type="entry name" value="E_motif"/>
    <property type="match status" value="1"/>
</dbReference>
<evidence type="ECO:0000259" key="3">
    <source>
        <dbReference type="Pfam" id="PF14432"/>
    </source>
</evidence>
<dbReference type="FunFam" id="1.25.40.10:FF:000381">
    <property type="entry name" value="Pentatricopeptide repeat-containing protein"/>
    <property type="match status" value="2"/>
</dbReference>
<evidence type="ECO:0000313" key="5">
    <source>
        <dbReference type="Proteomes" id="UP000195402"/>
    </source>
</evidence>
<gene>
    <name evidence="4" type="ORF">BVC80_1835g204</name>
</gene>
<dbReference type="InterPro" id="IPR032867">
    <property type="entry name" value="DYW_dom"/>
</dbReference>
<dbReference type="InterPro" id="IPR002885">
    <property type="entry name" value="PPR_rpt"/>
</dbReference>
<dbReference type="EMBL" id="MVGT01000437">
    <property type="protein sequence ID" value="OVA17815.1"/>
    <property type="molecule type" value="Genomic_DNA"/>
</dbReference>
<dbReference type="GO" id="GO:0009451">
    <property type="term" value="P:RNA modification"/>
    <property type="evidence" value="ECO:0007669"/>
    <property type="project" value="InterPro"/>
</dbReference>
<dbReference type="GO" id="GO:0003723">
    <property type="term" value="F:RNA binding"/>
    <property type="evidence" value="ECO:0007669"/>
    <property type="project" value="InterPro"/>
</dbReference>
<dbReference type="Gene3D" id="1.25.40.10">
    <property type="entry name" value="Tetratricopeptide repeat domain"/>
    <property type="match status" value="5"/>
</dbReference>
<dbReference type="OMA" id="RKNNTEP"/>
<feature type="domain" description="DYW" evidence="3">
    <location>
        <begin position="709"/>
        <end position="801"/>
    </location>
</feature>
<feature type="repeat" description="PPR" evidence="2">
    <location>
        <begin position="393"/>
        <end position="427"/>
    </location>
</feature>
<dbReference type="PANTHER" id="PTHR47926">
    <property type="entry name" value="PENTATRICOPEPTIDE REPEAT-CONTAINING PROTEIN"/>
    <property type="match status" value="1"/>
</dbReference>
<dbReference type="InterPro" id="IPR011990">
    <property type="entry name" value="TPR-like_helical_dom_sf"/>
</dbReference>
<keyword evidence="5" id="KW-1185">Reference proteome</keyword>
<comment type="caution">
    <text evidence="4">The sequence shown here is derived from an EMBL/GenBank/DDBJ whole genome shotgun (WGS) entry which is preliminary data.</text>
</comment>
<keyword evidence="1" id="KW-0677">Repeat</keyword>
<evidence type="ECO:0000313" key="4">
    <source>
        <dbReference type="EMBL" id="OVA17815.1"/>
    </source>
</evidence>
<dbReference type="OrthoDB" id="750109at2759"/>
<dbReference type="InterPro" id="IPR046960">
    <property type="entry name" value="PPR_At4g14850-like_plant"/>
</dbReference>
<protein>
    <submittedName>
        <fullName evidence="4">Pentatricopeptide repeat</fullName>
    </submittedName>
</protein>
<dbReference type="PROSITE" id="PS51375">
    <property type="entry name" value="PPR"/>
    <property type="match status" value="5"/>
</dbReference>
<dbReference type="AlphaFoldDB" id="A0A200R528"/>
<feature type="repeat" description="PPR" evidence="2">
    <location>
        <begin position="631"/>
        <end position="665"/>
    </location>
</feature>
<dbReference type="FunFam" id="1.25.40.10:FF:000031">
    <property type="entry name" value="Pentatricopeptide repeat-containing protein mitochondrial"/>
    <property type="match status" value="1"/>
</dbReference>
<dbReference type="STRING" id="56857.A0A200R528"/>
<dbReference type="Pfam" id="PF13041">
    <property type="entry name" value="PPR_2"/>
    <property type="match status" value="4"/>
</dbReference>
<feature type="repeat" description="PPR" evidence="2">
    <location>
        <begin position="494"/>
        <end position="528"/>
    </location>
</feature>
<name>A0A200R528_MACCD</name>
<sequence>MVSLFNISIENPLYCLFPSSSCLRDRINLLQTKIKYNHHSSHRVCLKNLGHVSKSIKSDNAFQPFDESPQLISLSTNRLDSSGYVEEPELGTTGTANFAKTNSSHDAVMANKSLDTLNVSNLPDRLSLISFLSDCSRVGSLDLGKRCHALVIKIGFHHDKFVATSLVSMYSKCGDIENARKMFDGSSDWDIISWNSLISGYSSNGLFNEALNFCMKVLSMGITPSHYTFSIGLSVCGTLLAVQEGKQLHAHTLKLQYLSNTAVGNSLLTMYSKFGMMEEVEILFKELPDRNLISWTAIITGFYQQKCFGKALRQFYCMIKNGVDPNEHTFTVALASCGGLLNPKYGRMVHAQAIKYGMVSGVFVGTAILDMYSETEQMDDAEKQFKEMGSVASDVSWNALVAGYVRNGKTEEAMEAFDRMLGNNILCDQFTYSNILKVCSSIPSLSSGEQIHARIIKTSFESNMHVGCSLIEMYAKCGSLTDAEQVFRWMPIRDVISWNSIIKAYSQNGYPSQAMTLFRKMVEEGTKPTSATFVAVLSACSHSGLVEEGLEHFGSMIGDYMITLEETHFSCMVDLLGRAGQLENAKDFASNLPIKPNASIWRPLLAACRCHKNLKIAEFAAQRVMEMEPGDPTVYITLSNMYAEAGRWDDVEKVRKLMELKEVKKEPGCSWIEVRNNIYKFYSRDMKHSEMPKIYGKLMELVKQIKDMGYVPDTSFVLHQGLGVPKEEQVLYHSEKLAVCFGLLNSPAGRPIRVFKNLRVCRDCHSAMKYISDISKRDIVLRDNYRFHYFKQGSCSCGDYW</sequence>
<dbReference type="FunFam" id="1.25.40.10:FF:000366">
    <property type="entry name" value="Pentatricopeptide (PPR) repeat-containing protein"/>
    <property type="match status" value="1"/>
</dbReference>
<dbReference type="InParanoid" id="A0A200R528"/>
<feature type="repeat" description="PPR" evidence="2">
    <location>
        <begin position="291"/>
        <end position="325"/>
    </location>
</feature>
<dbReference type="InterPro" id="IPR046848">
    <property type="entry name" value="E_motif"/>
</dbReference>
<organism evidence="4 5">
    <name type="scientific">Macleaya cordata</name>
    <name type="common">Five-seeded plume-poppy</name>
    <name type="synonym">Bocconia cordata</name>
    <dbReference type="NCBI Taxonomy" id="56857"/>
    <lineage>
        <taxon>Eukaryota</taxon>
        <taxon>Viridiplantae</taxon>
        <taxon>Streptophyta</taxon>
        <taxon>Embryophyta</taxon>
        <taxon>Tracheophyta</taxon>
        <taxon>Spermatophyta</taxon>
        <taxon>Magnoliopsida</taxon>
        <taxon>Ranunculales</taxon>
        <taxon>Papaveraceae</taxon>
        <taxon>Papaveroideae</taxon>
        <taxon>Macleaya</taxon>
    </lineage>
</organism>
<dbReference type="Proteomes" id="UP000195402">
    <property type="component" value="Unassembled WGS sequence"/>
</dbReference>
<dbReference type="SUPFAM" id="SSF48452">
    <property type="entry name" value="TPR-like"/>
    <property type="match status" value="1"/>
</dbReference>
<feature type="repeat" description="PPR" evidence="2">
    <location>
        <begin position="190"/>
        <end position="224"/>
    </location>
</feature>
<dbReference type="Pfam" id="PF01535">
    <property type="entry name" value="PPR"/>
    <property type="match status" value="1"/>
</dbReference>
<proteinExistence type="predicted"/>
<dbReference type="NCBIfam" id="TIGR00756">
    <property type="entry name" value="PPR"/>
    <property type="match status" value="3"/>
</dbReference>
<evidence type="ECO:0000256" key="2">
    <source>
        <dbReference type="PROSITE-ProRule" id="PRU00708"/>
    </source>
</evidence>
<dbReference type="GO" id="GO:0008270">
    <property type="term" value="F:zinc ion binding"/>
    <property type="evidence" value="ECO:0007669"/>
    <property type="project" value="InterPro"/>
</dbReference>
<evidence type="ECO:0000256" key="1">
    <source>
        <dbReference type="ARBA" id="ARBA00022737"/>
    </source>
</evidence>